<comment type="caution">
    <text evidence="2">The sequence shown here is derived from an EMBL/GenBank/DDBJ whole genome shotgun (WGS) entry which is preliminary data.</text>
</comment>
<accession>A0ABU6TH00</accession>
<name>A0ABU6TH00_9FABA</name>
<evidence type="ECO:0000256" key="1">
    <source>
        <dbReference type="SAM" id="MobiDB-lite"/>
    </source>
</evidence>
<dbReference type="Proteomes" id="UP001341840">
    <property type="component" value="Unassembled WGS sequence"/>
</dbReference>
<gene>
    <name evidence="2" type="ORF">PIB30_044958</name>
</gene>
<protein>
    <submittedName>
        <fullName evidence="2">Uncharacterized protein</fullName>
    </submittedName>
</protein>
<feature type="region of interest" description="Disordered" evidence="1">
    <location>
        <begin position="177"/>
        <end position="254"/>
    </location>
</feature>
<proteinExistence type="predicted"/>
<sequence length="367" mass="40941">MDPEDKELADIEPHEREVALLPKGTHLARRTLGLLKNRRELLPSFSHIDDRLTRIEEGVAMANYTTARNELLIAHVATLLPEKSKAAAFHFEPDVPWFNAFGNQPGSRQPECGQGSAENPLWKLAPVSAMELPVAKGFESGETKDPRMKFLLPPRGSPQLCITNNVITAKSFADAKVKEEPPDALPENVEPFPPRSTDANPSKLHRVSFQDAAGQRRADLPPQPPTEPLVFQVGNPSVRGGRGRGEGWANHGRGYMGGNMESPVQRISRNFRMYFRPRIEMALTTEETRLPIYIFALAADPREVLFRNGCLELQRSWLLTLKPGNTPDFDVVHAVALIASHQAAERSVANCWFMPPSFAEDILNEYE</sequence>
<evidence type="ECO:0000313" key="3">
    <source>
        <dbReference type="Proteomes" id="UP001341840"/>
    </source>
</evidence>
<dbReference type="EMBL" id="JASCZI010090892">
    <property type="protein sequence ID" value="MED6147551.1"/>
    <property type="molecule type" value="Genomic_DNA"/>
</dbReference>
<organism evidence="2 3">
    <name type="scientific">Stylosanthes scabra</name>
    <dbReference type="NCBI Taxonomy" id="79078"/>
    <lineage>
        <taxon>Eukaryota</taxon>
        <taxon>Viridiplantae</taxon>
        <taxon>Streptophyta</taxon>
        <taxon>Embryophyta</taxon>
        <taxon>Tracheophyta</taxon>
        <taxon>Spermatophyta</taxon>
        <taxon>Magnoliopsida</taxon>
        <taxon>eudicotyledons</taxon>
        <taxon>Gunneridae</taxon>
        <taxon>Pentapetalae</taxon>
        <taxon>rosids</taxon>
        <taxon>fabids</taxon>
        <taxon>Fabales</taxon>
        <taxon>Fabaceae</taxon>
        <taxon>Papilionoideae</taxon>
        <taxon>50 kb inversion clade</taxon>
        <taxon>dalbergioids sensu lato</taxon>
        <taxon>Dalbergieae</taxon>
        <taxon>Pterocarpus clade</taxon>
        <taxon>Stylosanthes</taxon>
    </lineage>
</organism>
<reference evidence="2 3" key="1">
    <citation type="journal article" date="2023" name="Plants (Basel)">
        <title>Bridging the Gap: Combining Genomics and Transcriptomics Approaches to Understand Stylosanthes scabra, an Orphan Legume from the Brazilian Caatinga.</title>
        <authorList>
            <person name="Ferreira-Neto J.R.C."/>
            <person name="da Silva M.D."/>
            <person name="Binneck E."/>
            <person name="de Melo N.F."/>
            <person name="da Silva R.H."/>
            <person name="de Melo A.L.T.M."/>
            <person name="Pandolfi V."/>
            <person name="Bustamante F.O."/>
            <person name="Brasileiro-Vidal A.C."/>
            <person name="Benko-Iseppon A.M."/>
        </authorList>
    </citation>
    <scope>NUCLEOTIDE SEQUENCE [LARGE SCALE GENOMIC DNA]</scope>
    <source>
        <tissue evidence="2">Leaves</tissue>
    </source>
</reference>
<keyword evidence="3" id="KW-1185">Reference proteome</keyword>
<evidence type="ECO:0000313" key="2">
    <source>
        <dbReference type="EMBL" id="MED6147551.1"/>
    </source>
</evidence>